<protein>
    <submittedName>
        <fullName evidence="1">36498_t:CDS:1</fullName>
    </submittedName>
</protein>
<name>A0ACA9RN56_9GLOM</name>
<gene>
    <name evidence="1" type="ORF">RPERSI_LOCUS20551</name>
</gene>
<sequence>KNKDDSQDGSTNSEDTIEVATGSAERMDLRCIKMINQHFAQLEQTNLIDNGSNFNRPSDNEPPTRQNPEISRMHKANNWHRLQYRTRR</sequence>
<accession>A0ACA9RN56</accession>
<dbReference type="EMBL" id="CAJVQC010058352">
    <property type="protein sequence ID" value="CAG8798594.1"/>
    <property type="molecule type" value="Genomic_DNA"/>
</dbReference>
<proteinExistence type="predicted"/>
<dbReference type="Proteomes" id="UP000789920">
    <property type="component" value="Unassembled WGS sequence"/>
</dbReference>
<evidence type="ECO:0000313" key="2">
    <source>
        <dbReference type="Proteomes" id="UP000789920"/>
    </source>
</evidence>
<feature type="non-terminal residue" evidence="1">
    <location>
        <position position="1"/>
    </location>
</feature>
<evidence type="ECO:0000313" key="1">
    <source>
        <dbReference type="EMBL" id="CAG8798594.1"/>
    </source>
</evidence>
<reference evidence="1" key="1">
    <citation type="submission" date="2021-06" db="EMBL/GenBank/DDBJ databases">
        <authorList>
            <person name="Kallberg Y."/>
            <person name="Tangrot J."/>
            <person name="Rosling A."/>
        </authorList>
    </citation>
    <scope>NUCLEOTIDE SEQUENCE</scope>
    <source>
        <strain evidence="1">MA461A</strain>
    </source>
</reference>
<comment type="caution">
    <text evidence="1">The sequence shown here is derived from an EMBL/GenBank/DDBJ whole genome shotgun (WGS) entry which is preliminary data.</text>
</comment>
<keyword evidence="2" id="KW-1185">Reference proteome</keyword>
<feature type="non-terminal residue" evidence="1">
    <location>
        <position position="88"/>
    </location>
</feature>
<organism evidence="1 2">
    <name type="scientific">Racocetra persica</name>
    <dbReference type="NCBI Taxonomy" id="160502"/>
    <lineage>
        <taxon>Eukaryota</taxon>
        <taxon>Fungi</taxon>
        <taxon>Fungi incertae sedis</taxon>
        <taxon>Mucoromycota</taxon>
        <taxon>Glomeromycotina</taxon>
        <taxon>Glomeromycetes</taxon>
        <taxon>Diversisporales</taxon>
        <taxon>Gigasporaceae</taxon>
        <taxon>Racocetra</taxon>
    </lineage>
</organism>